<feature type="domain" description="Creatinase N-terminal" evidence="6">
    <location>
        <begin position="4"/>
        <end position="129"/>
    </location>
</feature>
<dbReference type="InterPro" id="IPR036005">
    <property type="entry name" value="Creatinase/aminopeptidase-like"/>
</dbReference>
<evidence type="ECO:0000256" key="1">
    <source>
        <dbReference type="ARBA" id="ARBA00001936"/>
    </source>
</evidence>
<keyword evidence="8" id="KW-1185">Reference proteome</keyword>
<dbReference type="InterPro" id="IPR000994">
    <property type="entry name" value="Pept_M24"/>
</dbReference>
<dbReference type="Gene3D" id="3.90.230.10">
    <property type="entry name" value="Creatinase/methionine aminopeptidase superfamily"/>
    <property type="match status" value="1"/>
</dbReference>
<dbReference type="InterPro" id="IPR050659">
    <property type="entry name" value="Peptidase_M24B"/>
</dbReference>
<dbReference type="GO" id="GO:0008235">
    <property type="term" value="F:metalloexopeptidase activity"/>
    <property type="evidence" value="ECO:0007669"/>
    <property type="project" value="UniProtKB-ARBA"/>
</dbReference>
<reference evidence="7 8" key="1">
    <citation type="submission" date="2020-12" db="EMBL/GenBank/DDBJ databases">
        <title>WGS of Thermoactinomyces spp.</title>
        <authorList>
            <person name="Cheng K."/>
        </authorList>
    </citation>
    <scope>NUCLEOTIDE SEQUENCE [LARGE SCALE GENOMIC DNA]</scope>
    <source>
        <strain evidence="8">CICC 10671\DSM 43846</strain>
    </source>
</reference>
<sequence length="356" mass="39491">MKRRIQRLHEEMAAKGVEALLISHPVNRRYMTGFTGTAGVALLTGKEALFITDFRYVVQVKEQCPDWTLVRQEGDIFADVAACCKKLGIQQLAFEQDHLTYAQVAKLKEQLDSIRLVPVSGLIEKLRLVKEPEELLLIKEAAKIADRAFEQILQEIRPGMTEKEVALRLEVIMREHGATSSSFDTIVASGWRSALPHGVASDKVIEKGDLVTLDFGAYYQGYASDITRTVMMGKPTAKQKEIYQIVLEANKKAIAGVQPGKTGKEVDAIARNYIKEHGYGEYFGHSTGHGLGMEVHEKPLVSTRGEEALVPGMVITIEPGIYIPDLGGVRIEDDLIVTESGYENITNVSKEIIMIH</sequence>
<dbReference type="GO" id="GO:0004177">
    <property type="term" value="F:aminopeptidase activity"/>
    <property type="evidence" value="ECO:0007669"/>
    <property type="project" value="UniProtKB-KW"/>
</dbReference>
<dbReference type="InterPro" id="IPR001714">
    <property type="entry name" value="Pept_M24_MAP"/>
</dbReference>
<dbReference type="AlphaFoldDB" id="A0A8I1DF47"/>
<comment type="cofactor">
    <cofactor evidence="1">
        <name>Mn(2+)</name>
        <dbReference type="ChEBI" id="CHEBI:29035"/>
    </cofactor>
</comment>
<keyword evidence="7" id="KW-0031">Aminopeptidase</keyword>
<evidence type="ECO:0000313" key="8">
    <source>
        <dbReference type="Proteomes" id="UP000633619"/>
    </source>
</evidence>
<dbReference type="Proteomes" id="UP000633619">
    <property type="component" value="Unassembled WGS sequence"/>
</dbReference>
<dbReference type="PANTHER" id="PTHR46112:SF3">
    <property type="entry name" value="AMINOPEPTIDASE YPDF"/>
    <property type="match status" value="1"/>
</dbReference>
<dbReference type="InterPro" id="IPR000587">
    <property type="entry name" value="Creatinase_N"/>
</dbReference>
<dbReference type="PRINTS" id="PR00599">
    <property type="entry name" value="MAPEPTIDASE"/>
</dbReference>
<evidence type="ECO:0000313" key="7">
    <source>
        <dbReference type="EMBL" id="MBH8594451.1"/>
    </source>
</evidence>
<feature type="domain" description="Peptidase M24" evidence="5">
    <location>
        <begin position="138"/>
        <end position="339"/>
    </location>
</feature>
<dbReference type="CDD" id="cd01092">
    <property type="entry name" value="APP-like"/>
    <property type="match status" value="1"/>
</dbReference>
<evidence type="ECO:0000256" key="4">
    <source>
        <dbReference type="ARBA" id="ARBA00022801"/>
    </source>
</evidence>
<organism evidence="7 8">
    <name type="scientific">Thermoactinomyces intermedius</name>
    <dbReference type="NCBI Taxonomy" id="2024"/>
    <lineage>
        <taxon>Bacteria</taxon>
        <taxon>Bacillati</taxon>
        <taxon>Bacillota</taxon>
        <taxon>Bacilli</taxon>
        <taxon>Bacillales</taxon>
        <taxon>Thermoactinomycetaceae</taxon>
        <taxon>Thermoactinomyces</taxon>
    </lineage>
</organism>
<dbReference type="SUPFAM" id="SSF53092">
    <property type="entry name" value="Creatinase/prolidase N-terminal domain"/>
    <property type="match status" value="1"/>
</dbReference>
<keyword evidence="3" id="KW-0479">Metal-binding</keyword>
<keyword evidence="7" id="KW-0645">Protease</keyword>
<dbReference type="InterPro" id="IPR029149">
    <property type="entry name" value="Creatin/AminoP/Spt16_N"/>
</dbReference>
<dbReference type="Gene3D" id="3.40.350.10">
    <property type="entry name" value="Creatinase/prolidase N-terminal domain"/>
    <property type="match status" value="1"/>
</dbReference>
<protein>
    <submittedName>
        <fullName evidence="7">Aminopeptidase P family protein</fullName>
    </submittedName>
</protein>
<evidence type="ECO:0000256" key="3">
    <source>
        <dbReference type="ARBA" id="ARBA00022723"/>
    </source>
</evidence>
<dbReference type="RefSeq" id="WP_181731702.1">
    <property type="nucleotide sequence ID" value="NZ_JACEIR010000003.1"/>
</dbReference>
<evidence type="ECO:0000256" key="2">
    <source>
        <dbReference type="ARBA" id="ARBA00008766"/>
    </source>
</evidence>
<dbReference type="FunFam" id="3.90.230.10:FF:000014">
    <property type="entry name" value="Aminopeptidase P family protein"/>
    <property type="match status" value="1"/>
</dbReference>
<name>A0A8I1DF47_THEIN</name>
<keyword evidence="4" id="KW-0378">Hydrolase</keyword>
<dbReference type="SUPFAM" id="SSF55920">
    <property type="entry name" value="Creatinase/aminopeptidase"/>
    <property type="match status" value="1"/>
</dbReference>
<comment type="caution">
    <text evidence="7">The sequence shown here is derived from an EMBL/GenBank/DDBJ whole genome shotgun (WGS) entry which is preliminary data.</text>
</comment>
<evidence type="ECO:0000259" key="6">
    <source>
        <dbReference type="Pfam" id="PF01321"/>
    </source>
</evidence>
<comment type="similarity">
    <text evidence="2">Belongs to the peptidase M24B family.</text>
</comment>
<dbReference type="InterPro" id="IPR001131">
    <property type="entry name" value="Peptidase_M24B_aminopep-P_CS"/>
</dbReference>
<dbReference type="GO" id="GO:0046872">
    <property type="term" value="F:metal ion binding"/>
    <property type="evidence" value="ECO:0007669"/>
    <property type="project" value="UniProtKB-KW"/>
</dbReference>
<proteinExistence type="inferred from homology"/>
<dbReference type="EMBL" id="JAECVW010000002">
    <property type="protein sequence ID" value="MBH8594451.1"/>
    <property type="molecule type" value="Genomic_DNA"/>
</dbReference>
<evidence type="ECO:0000259" key="5">
    <source>
        <dbReference type="Pfam" id="PF00557"/>
    </source>
</evidence>
<dbReference type="PANTHER" id="PTHR46112">
    <property type="entry name" value="AMINOPEPTIDASE"/>
    <property type="match status" value="1"/>
</dbReference>
<dbReference type="PROSITE" id="PS00491">
    <property type="entry name" value="PROLINE_PEPTIDASE"/>
    <property type="match status" value="1"/>
</dbReference>
<accession>A0A8I1DF47</accession>
<gene>
    <name evidence="7" type="ORF">I8U20_03805</name>
</gene>
<dbReference type="Pfam" id="PF00557">
    <property type="entry name" value="Peptidase_M24"/>
    <property type="match status" value="1"/>
</dbReference>
<dbReference type="Pfam" id="PF01321">
    <property type="entry name" value="Creatinase_N"/>
    <property type="match status" value="1"/>
</dbReference>